<evidence type="ECO:0000313" key="3">
    <source>
        <dbReference type="Proteomes" id="UP001159363"/>
    </source>
</evidence>
<dbReference type="PANTHER" id="PTHR46114:SF1">
    <property type="entry name" value="ZAD DOMAIN-CONTAINING PROTEIN"/>
    <property type="match status" value="1"/>
</dbReference>
<proteinExistence type="predicted"/>
<dbReference type="EMBL" id="JARBHB010000009">
    <property type="protein sequence ID" value="KAJ8875732.1"/>
    <property type="molecule type" value="Genomic_DNA"/>
</dbReference>
<dbReference type="Proteomes" id="UP001159363">
    <property type="component" value="Chromosome 8"/>
</dbReference>
<organism evidence="2 3">
    <name type="scientific">Dryococelus australis</name>
    <dbReference type="NCBI Taxonomy" id="614101"/>
    <lineage>
        <taxon>Eukaryota</taxon>
        <taxon>Metazoa</taxon>
        <taxon>Ecdysozoa</taxon>
        <taxon>Arthropoda</taxon>
        <taxon>Hexapoda</taxon>
        <taxon>Insecta</taxon>
        <taxon>Pterygota</taxon>
        <taxon>Neoptera</taxon>
        <taxon>Polyneoptera</taxon>
        <taxon>Phasmatodea</taxon>
        <taxon>Verophasmatodea</taxon>
        <taxon>Anareolatae</taxon>
        <taxon>Phasmatidae</taxon>
        <taxon>Eurycanthinae</taxon>
        <taxon>Dryococelus</taxon>
    </lineage>
</organism>
<dbReference type="PANTHER" id="PTHR46114">
    <property type="entry name" value="APPLE DOMAIN-CONTAINING PROTEIN"/>
    <property type="match status" value="1"/>
</dbReference>
<reference evidence="2 3" key="1">
    <citation type="submission" date="2023-02" db="EMBL/GenBank/DDBJ databases">
        <title>LHISI_Scaffold_Assembly.</title>
        <authorList>
            <person name="Stuart O.P."/>
            <person name="Cleave R."/>
            <person name="Magrath M.J.L."/>
            <person name="Mikheyev A.S."/>
        </authorList>
    </citation>
    <scope>NUCLEOTIDE SEQUENCE [LARGE SCALE GENOMIC DNA]</scope>
    <source>
        <strain evidence="2">Daus_M_001</strain>
        <tissue evidence="2">Leg muscle</tissue>
    </source>
</reference>
<keyword evidence="3" id="KW-1185">Reference proteome</keyword>
<evidence type="ECO:0000313" key="2">
    <source>
        <dbReference type="EMBL" id="KAJ8875732.1"/>
    </source>
</evidence>
<protein>
    <submittedName>
        <fullName evidence="2">Uncharacterized protein</fullName>
    </submittedName>
</protein>
<evidence type="ECO:0000256" key="1">
    <source>
        <dbReference type="SAM" id="MobiDB-lite"/>
    </source>
</evidence>
<accession>A0ABQ9GUM1</accession>
<gene>
    <name evidence="2" type="ORF">PR048_023631</name>
</gene>
<name>A0ABQ9GUM1_9NEOP</name>
<comment type="caution">
    <text evidence="2">The sequence shown here is derived from an EMBL/GenBank/DDBJ whole genome shotgun (WGS) entry which is preliminary data.</text>
</comment>
<feature type="region of interest" description="Disordered" evidence="1">
    <location>
        <begin position="96"/>
        <end position="115"/>
    </location>
</feature>
<sequence length="202" mass="22926">MCVCGELMFKAQKLCLTPMVKKCYELYFVWKVGGQEEDWVPHVCCSTCVKRLTGWHKGNRHMTSAIPIVWRISGKSKHTVKYPDLSSAIRPVPHSKDLPVSQPPAHVSVEDECEDESDKEMRKVEEYATFKGSTSSSEPHMITQEELNGLVRDLDLSKKAAELLASQWRLYIDFPKISLKVVLLHNGNTYPSVQFANSSKIK</sequence>